<dbReference type="InterPro" id="IPR036737">
    <property type="entry name" value="OmpA-like_sf"/>
</dbReference>
<dbReference type="InterPro" id="IPR039001">
    <property type="entry name" value="Pal"/>
</dbReference>
<sequence>MNIKMLGAFAAVALVAACANTDQGATAGSGAQVTTAGPVPGSQEDLVKNVGDRVFYAFDKSSLQAEARSTLDRQAAWLQQYGQNNVQVAGNCDERGTEEYNIALGQRRANAARDYLVAKGVSAARITTISYGKDRPVALGSNEQAWAQNRNAITSVR</sequence>
<evidence type="ECO:0000256" key="2">
    <source>
        <dbReference type="ARBA" id="ARBA00022729"/>
    </source>
</evidence>
<dbReference type="PROSITE" id="PS51257">
    <property type="entry name" value="PROKAR_LIPOPROTEIN"/>
    <property type="match status" value="1"/>
</dbReference>
<organism evidence="10 11">
    <name type="scientific">Rhodovastum atsumiense</name>
    <dbReference type="NCBI Taxonomy" id="504468"/>
    <lineage>
        <taxon>Bacteria</taxon>
        <taxon>Pseudomonadati</taxon>
        <taxon>Pseudomonadota</taxon>
        <taxon>Alphaproteobacteria</taxon>
        <taxon>Acetobacterales</taxon>
        <taxon>Acetobacteraceae</taxon>
        <taxon>Rhodovastum</taxon>
    </lineage>
</organism>
<keyword evidence="11" id="KW-1185">Reference proteome</keyword>
<evidence type="ECO:0000256" key="7">
    <source>
        <dbReference type="ARBA" id="ARBA00023306"/>
    </source>
</evidence>
<dbReference type="PANTHER" id="PTHR30329">
    <property type="entry name" value="STATOR ELEMENT OF FLAGELLAR MOTOR COMPLEX"/>
    <property type="match status" value="1"/>
</dbReference>
<dbReference type="Proteomes" id="UP000325255">
    <property type="component" value="Unassembled WGS sequence"/>
</dbReference>
<comment type="subunit">
    <text evidence="8">The Tol-Pal system is composed of five core proteins: the inner membrane proteins TolA, TolQ and TolR, the periplasmic protein TolB and the outer membrane protein Pal. They form a network linking the inner and outer membranes and the peptidoglycan layer.</text>
</comment>
<evidence type="ECO:0000256" key="6">
    <source>
        <dbReference type="ARBA" id="ARBA00023288"/>
    </source>
</evidence>
<name>A0A5M6IJK2_9PROT</name>
<dbReference type="PANTHER" id="PTHR30329:SF21">
    <property type="entry name" value="LIPOPROTEIN YIAD-RELATED"/>
    <property type="match status" value="1"/>
</dbReference>
<comment type="caution">
    <text evidence="10">The sequence shown here is derived from an EMBL/GenBank/DDBJ whole genome shotgun (WGS) entry which is preliminary data.</text>
</comment>
<dbReference type="EMBL" id="VWPK01000082">
    <property type="protein sequence ID" value="KAA5608443.1"/>
    <property type="molecule type" value="Genomic_DNA"/>
</dbReference>
<evidence type="ECO:0000256" key="4">
    <source>
        <dbReference type="ARBA" id="ARBA00023139"/>
    </source>
</evidence>
<keyword evidence="1 8" id="KW-0132">Cell division</keyword>
<dbReference type="HAMAP" id="MF_02204">
    <property type="entry name" value="Pal"/>
    <property type="match status" value="1"/>
</dbReference>
<proteinExistence type="inferred from homology"/>
<evidence type="ECO:0000259" key="9">
    <source>
        <dbReference type="PROSITE" id="PS51123"/>
    </source>
</evidence>
<evidence type="ECO:0000256" key="3">
    <source>
        <dbReference type="ARBA" id="ARBA00023136"/>
    </source>
</evidence>
<evidence type="ECO:0000313" key="10">
    <source>
        <dbReference type="EMBL" id="KAA5608443.1"/>
    </source>
</evidence>
<gene>
    <name evidence="8 10" type="primary">pal</name>
    <name evidence="10" type="ORF">F1189_28995</name>
</gene>
<keyword evidence="6 8" id="KW-0449">Lipoprotein</keyword>
<dbReference type="OrthoDB" id="9809164at2"/>
<dbReference type="Gene3D" id="3.30.1330.60">
    <property type="entry name" value="OmpA-like domain"/>
    <property type="match status" value="1"/>
</dbReference>
<comment type="similarity">
    <text evidence="8">Belongs to the Pal lipoprotein family.</text>
</comment>
<dbReference type="GO" id="GO:0051301">
    <property type="term" value="P:cell division"/>
    <property type="evidence" value="ECO:0007669"/>
    <property type="project" value="UniProtKB-UniRule"/>
</dbReference>
<dbReference type="InterPro" id="IPR006665">
    <property type="entry name" value="OmpA-like"/>
</dbReference>
<keyword evidence="4 8" id="KW-0564">Palmitate</keyword>
<keyword evidence="5 8" id="KW-0998">Cell outer membrane</keyword>
<dbReference type="CDD" id="cd07185">
    <property type="entry name" value="OmpA_C-like"/>
    <property type="match status" value="1"/>
</dbReference>
<dbReference type="NCBIfam" id="TIGR02802">
    <property type="entry name" value="Pal_lipo"/>
    <property type="match status" value="1"/>
</dbReference>
<dbReference type="GO" id="GO:0009279">
    <property type="term" value="C:cell outer membrane"/>
    <property type="evidence" value="ECO:0007669"/>
    <property type="project" value="UniProtKB-SubCell"/>
</dbReference>
<comment type="function">
    <text evidence="8">Part of the Tol-Pal system, which plays a role in outer membrane invagination during cell division and is important for maintaining outer membrane integrity.</text>
</comment>
<dbReference type="PRINTS" id="PR01021">
    <property type="entry name" value="OMPADOMAIN"/>
</dbReference>
<evidence type="ECO:0000256" key="5">
    <source>
        <dbReference type="ARBA" id="ARBA00023237"/>
    </source>
</evidence>
<reference evidence="10 11" key="1">
    <citation type="submission" date="2019-09" db="EMBL/GenBank/DDBJ databases">
        <title>Genome sequence of Rhodovastum atsumiense, a diverse member of the Acetobacteraceae family of non-sulfur purple photosynthetic bacteria.</title>
        <authorList>
            <person name="Meyer T."/>
            <person name="Kyndt J."/>
        </authorList>
    </citation>
    <scope>NUCLEOTIDE SEQUENCE [LARGE SCALE GENOMIC DNA]</scope>
    <source>
        <strain evidence="10 11">DSM 21279</strain>
    </source>
</reference>
<protein>
    <recommendedName>
        <fullName evidence="8">Peptidoglycan-associated lipoprotein</fullName>
        <shortName evidence="8">PAL</shortName>
    </recommendedName>
</protein>
<dbReference type="PROSITE" id="PS51123">
    <property type="entry name" value="OMPA_2"/>
    <property type="match status" value="1"/>
</dbReference>
<keyword evidence="7 8" id="KW-0131">Cell cycle</keyword>
<evidence type="ECO:0000313" key="11">
    <source>
        <dbReference type="Proteomes" id="UP000325255"/>
    </source>
</evidence>
<dbReference type="AlphaFoldDB" id="A0A5M6IJK2"/>
<evidence type="ECO:0000256" key="1">
    <source>
        <dbReference type="ARBA" id="ARBA00022618"/>
    </source>
</evidence>
<dbReference type="InterPro" id="IPR006664">
    <property type="entry name" value="OMP_bac"/>
</dbReference>
<dbReference type="RefSeq" id="WP_150045362.1">
    <property type="nucleotide sequence ID" value="NZ_OW485601.1"/>
</dbReference>
<dbReference type="InterPro" id="IPR014169">
    <property type="entry name" value="Pal_lipo_C"/>
</dbReference>
<comment type="subcellular location">
    <subcellularLocation>
        <location evidence="8">Cell outer membrane</location>
        <topology evidence="8">Lipid-anchor</topology>
    </subcellularLocation>
</comment>
<accession>A0A5M6IJK2</accession>
<dbReference type="SUPFAM" id="SSF103088">
    <property type="entry name" value="OmpA-like"/>
    <property type="match status" value="1"/>
</dbReference>
<keyword evidence="3 8" id="KW-0472">Membrane</keyword>
<dbReference type="Pfam" id="PF00691">
    <property type="entry name" value="OmpA"/>
    <property type="match status" value="1"/>
</dbReference>
<feature type="domain" description="OmpA-like" evidence="9">
    <location>
        <begin position="43"/>
        <end position="157"/>
    </location>
</feature>
<dbReference type="InterPro" id="IPR050330">
    <property type="entry name" value="Bact_OuterMem_StrucFunc"/>
</dbReference>
<keyword evidence="2 8" id="KW-0732">Signal</keyword>
<evidence type="ECO:0000256" key="8">
    <source>
        <dbReference type="HAMAP-Rule" id="MF_02204"/>
    </source>
</evidence>